<evidence type="ECO:0000256" key="1">
    <source>
        <dbReference type="SAM" id="MobiDB-lite"/>
    </source>
</evidence>
<evidence type="ECO:0000313" key="2">
    <source>
        <dbReference type="EMBL" id="VCW67077.1"/>
    </source>
</evidence>
<sequence length="84" mass="8915">KLAFSTKKRKQRKGLERLTTLNPAPYPVAAAILVRAGLFPASSAGLRGPRRPGGCHGNGSILGRGGSQRSSGEYKHFHIFCSPA</sequence>
<dbReference type="EMBL" id="CYRY02002397">
    <property type="protein sequence ID" value="VCW67077.1"/>
    <property type="molecule type" value="Genomic_DNA"/>
</dbReference>
<accession>A0A9X9LFU5</accession>
<gene>
    <name evidence="2" type="ORF">BN2614_LOCUS2</name>
</gene>
<keyword evidence="3" id="KW-1185">Reference proteome</keyword>
<dbReference type="Proteomes" id="UP000269945">
    <property type="component" value="Unassembled WGS sequence"/>
</dbReference>
<name>A0A9X9LFU5_GULGU</name>
<feature type="region of interest" description="Disordered" evidence="1">
    <location>
        <begin position="45"/>
        <end position="71"/>
    </location>
</feature>
<evidence type="ECO:0000313" key="3">
    <source>
        <dbReference type="Proteomes" id="UP000269945"/>
    </source>
</evidence>
<dbReference type="AlphaFoldDB" id="A0A9X9LFU5"/>
<feature type="non-terminal residue" evidence="2">
    <location>
        <position position="1"/>
    </location>
</feature>
<proteinExistence type="predicted"/>
<reference evidence="2 3" key="1">
    <citation type="submission" date="2018-10" db="EMBL/GenBank/DDBJ databases">
        <authorList>
            <person name="Ekblom R."/>
            <person name="Jareborg N."/>
        </authorList>
    </citation>
    <scope>NUCLEOTIDE SEQUENCE [LARGE SCALE GENOMIC DNA]</scope>
    <source>
        <tissue evidence="2">Muscle</tissue>
    </source>
</reference>
<protein>
    <submittedName>
        <fullName evidence="2">Uncharacterized protein</fullName>
    </submittedName>
</protein>
<comment type="caution">
    <text evidence="2">The sequence shown here is derived from an EMBL/GenBank/DDBJ whole genome shotgun (WGS) entry which is preliminary data.</text>
</comment>
<feature type="compositionally biased region" description="Gly residues" evidence="1">
    <location>
        <begin position="54"/>
        <end position="66"/>
    </location>
</feature>
<organism evidence="2 3">
    <name type="scientific">Gulo gulo</name>
    <name type="common">Wolverine</name>
    <name type="synonym">Gluton</name>
    <dbReference type="NCBI Taxonomy" id="48420"/>
    <lineage>
        <taxon>Eukaryota</taxon>
        <taxon>Metazoa</taxon>
        <taxon>Chordata</taxon>
        <taxon>Craniata</taxon>
        <taxon>Vertebrata</taxon>
        <taxon>Euteleostomi</taxon>
        <taxon>Mammalia</taxon>
        <taxon>Eutheria</taxon>
        <taxon>Laurasiatheria</taxon>
        <taxon>Carnivora</taxon>
        <taxon>Caniformia</taxon>
        <taxon>Musteloidea</taxon>
        <taxon>Mustelidae</taxon>
        <taxon>Guloninae</taxon>
        <taxon>Gulo</taxon>
    </lineage>
</organism>